<accession>A0A6A6FEA3</accession>
<protein>
    <submittedName>
        <fullName evidence="1">Uncharacterized protein</fullName>
    </submittedName>
</protein>
<dbReference type="OrthoDB" id="3929326at2759"/>
<dbReference type="EMBL" id="ML992675">
    <property type="protein sequence ID" value="KAF2211725.1"/>
    <property type="molecule type" value="Genomic_DNA"/>
</dbReference>
<organism evidence="1 2">
    <name type="scientific">Cercospora zeae-maydis SCOH1-5</name>
    <dbReference type="NCBI Taxonomy" id="717836"/>
    <lineage>
        <taxon>Eukaryota</taxon>
        <taxon>Fungi</taxon>
        <taxon>Dikarya</taxon>
        <taxon>Ascomycota</taxon>
        <taxon>Pezizomycotina</taxon>
        <taxon>Dothideomycetes</taxon>
        <taxon>Dothideomycetidae</taxon>
        <taxon>Mycosphaerellales</taxon>
        <taxon>Mycosphaerellaceae</taxon>
        <taxon>Cercospora</taxon>
    </lineage>
</organism>
<keyword evidence="2" id="KW-1185">Reference proteome</keyword>
<name>A0A6A6FEA3_9PEZI</name>
<evidence type="ECO:0000313" key="1">
    <source>
        <dbReference type="EMBL" id="KAF2211725.1"/>
    </source>
</evidence>
<reference evidence="1" key="1">
    <citation type="journal article" date="2020" name="Stud. Mycol.">
        <title>101 Dothideomycetes genomes: a test case for predicting lifestyles and emergence of pathogens.</title>
        <authorList>
            <person name="Haridas S."/>
            <person name="Albert R."/>
            <person name="Binder M."/>
            <person name="Bloem J."/>
            <person name="Labutti K."/>
            <person name="Salamov A."/>
            <person name="Andreopoulos B."/>
            <person name="Baker S."/>
            <person name="Barry K."/>
            <person name="Bills G."/>
            <person name="Bluhm B."/>
            <person name="Cannon C."/>
            <person name="Castanera R."/>
            <person name="Culley D."/>
            <person name="Daum C."/>
            <person name="Ezra D."/>
            <person name="Gonzalez J."/>
            <person name="Henrissat B."/>
            <person name="Kuo A."/>
            <person name="Liang C."/>
            <person name="Lipzen A."/>
            <person name="Lutzoni F."/>
            <person name="Magnuson J."/>
            <person name="Mondo S."/>
            <person name="Nolan M."/>
            <person name="Ohm R."/>
            <person name="Pangilinan J."/>
            <person name="Park H.-J."/>
            <person name="Ramirez L."/>
            <person name="Alfaro M."/>
            <person name="Sun H."/>
            <person name="Tritt A."/>
            <person name="Yoshinaga Y."/>
            <person name="Zwiers L.-H."/>
            <person name="Turgeon B."/>
            <person name="Goodwin S."/>
            <person name="Spatafora J."/>
            <person name="Crous P."/>
            <person name="Grigoriev I."/>
        </authorList>
    </citation>
    <scope>NUCLEOTIDE SEQUENCE</scope>
    <source>
        <strain evidence="1">SCOH1-5</strain>
    </source>
</reference>
<evidence type="ECO:0000313" key="2">
    <source>
        <dbReference type="Proteomes" id="UP000799539"/>
    </source>
</evidence>
<sequence length="68" mass="8104">YFNTRHKLIEFKVSNIVLLSLKNLYLKVPIKKLAPKFVGLFKVINAIRKQDLRIKIKPKVGLYNIFYR</sequence>
<dbReference type="AlphaFoldDB" id="A0A6A6FEA3"/>
<dbReference type="Proteomes" id="UP000799539">
    <property type="component" value="Unassembled WGS sequence"/>
</dbReference>
<gene>
    <name evidence="1" type="ORF">CERZMDRAFT_42833</name>
</gene>
<feature type="non-terminal residue" evidence="1">
    <location>
        <position position="1"/>
    </location>
</feature>
<proteinExistence type="predicted"/>